<dbReference type="EMBL" id="JABMIG020000036">
    <property type="protein sequence ID" value="KAL3799812.1"/>
    <property type="molecule type" value="Genomic_DNA"/>
</dbReference>
<accession>A0ABD3QHG1</accession>
<name>A0ABD3QHG1_9STRA</name>
<evidence type="ECO:0000313" key="2">
    <source>
        <dbReference type="Proteomes" id="UP001516023"/>
    </source>
</evidence>
<reference evidence="1 2" key="1">
    <citation type="journal article" date="2020" name="G3 (Bethesda)">
        <title>Improved Reference Genome for Cyclotella cryptica CCMP332, a Model for Cell Wall Morphogenesis, Salinity Adaptation, and Lipid Production in Diatoms (Bacillariophyta).</title>
        <authorList>
            <person name="Roberts W.R."/>
            <person name="Downey K.M."/>
            <person name="Ruck E.C."/>
            <person name="Traller J.C."/>
            <person name="Alverson A.J."/>
        </authorList>
    </citation>
    <scope>NUCLEOTIDE SEQUENCE [LARGE SCALE GENOMIC DNA]</scope>
    <source>
        <strain evidence="1 2">CCMP332</strain>
    </source>
</reference>
<organism evidence="1 2">
    <name type="scientific">Cyclotella cryptica</name>
    <dbReference type="NCBI Taxonomy" id="29204"/>
    <lineage>
        <taxon>Eukaryota</taxon>
        <taxon>Sar</taxon>
        <taxon>Stramenopiles</taxon>
        <taxon>Ochrophyta</taxon>
        <taxon>Bacillariophyta</taxon>
        <taxon>Coscinodiscophyceae</taxon>
        <taxon>Thalassiosirophycidae</taxon>
        <taxon>Stephanodiscales</taxon>
        <taxon>Stephanodiscaceae</taxon>
        <taxon>Cyclotella</taxon>
    </lineage>
</organism>
<keyword evidence="2" id="KW-1185">Reference proteome</keyword>
<sequence length="438" mass="50633">MEEKTLLRGTAPLSLRDLIRTWASLAQKENALCCRGRHAERIVRTQRLQCIFEKCLCETAMRELSDSKQAHAMLSQCHNAVSVSFANKLLENHQLYNDKNLSLLEGYAESVRRQAISLTRDNADCLYLWKMLGCADKSRESTNISPIRDYFSHAQLTQVNDLMMSKNAQVSQHLASLVERVSADSIQQEHKERTSTENKGLIQMHYISTGINDDPLFSSIHEYDITSSDSPPFRKGDDETSTDTDGFFDRLILDEDTEKQPQSYLNELFAIQESNPTGNKDSTNPVSLVDSIAITAKNNLSVMKLDVDKTLWDVRSSETHLLNYNDFIEKKKRQRVRCLRDLEEHCCTCKGPHIAKPPFSHGKDYRREPTHTKCQKDKCDFLRKKKRELEWIDETLAKYDNNQERFRREIAHREDEIQRKKVIMKDALANSLRLMDIV</sequence>
<gene>
    <name evidence="1" type="ORF">HJC23_010462</name>
</gene>
<dbReference type="AlphaFoldDB" id="A0ABD3QHG1"/>
<dbReference type="Proteomes" id="UP001516023">
    <property type="component" value="Unassembled WGS sequence"/>
</dbReference>
<evidence type="ECO:0000313" key="1">
    <source>
        <dbReference type="EMBL" id="KAL3799812.1"/>
    </source>
</evidence>
<protein>
    <submittedName>
        <fullName evidence="1">Uncharacterized protein</fullName>
    </submittedName>
</protein>
<comment type="caution">
    <text evidence="1">The sequence shown here is derived from an EMBL/GenBank/DDBJ whole genome shotgun (WGS) entry which is preliminary data.</text>
</comment>
<proteinExistence type="predicted"/>